<dbReference type="Proteomes" id="UP000321306">
    <property type="component" value="Unassembled WGS sequence"/>
</dbReference>
<dbReference type="OrthoDB" id="9808281at2"/>
<dbReference type="PANTHER" id="PTHR12215">
    <property type="entry name" value="PHOSPHOPANTETHEINE TRANSFERASE"/>
    <property type="match status" value="1"/>
</dbReference>
<keyword evidence="2" id="KW-0808">Transferase</keyword>
<name>A0A511N201_DEIC1</name>
<sequence length="230" mass="25968">MHGGEVQQGRLQVPSLGEQDLHLWRASLLLPEDALGTLQSWLTPEEQSRGARYATSLLRKRFVAARGQLRWMLGRYLGCPPESIHLLTLPGGKPVLQDHPHLHFNVSHSADELLIGVARSPIGVDIEHINRHFNPREVLQFFSAAEQKHILTGPLEHFYWCWTRKEACLKASGQGITVSLQDMDTLQATLQGWMLRTFITGEVVYSVAVQQALQVSLFQLTSDLRFSPFK</sequence>
<accession>A0A511N201</accession>
<dbReference type="AlphaFoldDB" id="A0A511N201"/>
<protein>
    <submittedName>
        <fullName evidence="5">Uncharacterized protein</fullName>
    </submittedName>
</protein>
<organism evidence="5 6">
    <name type="scientific">Deinococcus cellulosilyticus (strain DSM 18568 / NBRC 106333 / KACC 11606 / 5516J-15)</name>
    <dbReference type="NCBI Taxonomy" id="1223518"/>
    <lineage>
        <taxon>Bacteria</taxon>
        <taxon>Thermotogati</taxon>
        <taxon>Deinococcota</taxon>
        <taxon>Deinococci</taxon>
        <taxon>Deinococcales</taxon>
        <taxon>Deinococcaceae</taxon>
        <taxon>Deinococcus</taxon>
    </lineage>
</organism>
<dbReference type="Pfam" id="PF01648">
    <property type="entry name" value="ACPS"/>
    <property type="match status" value="1"/>
</dbReference>
<evidence type="ECO:0000259" key="4">
    <source>
        <dbReference type="Pfam" id="PF22624"/>
    </source>
</evidence>
<dbReference type="SUPFAM" id="SSF56214">
    <property type="entry name" value="4'-phosphopantetheinyl transferase"/>
    <property type="match status" value="2"/>
</dbReference>
<dbReference type="GO" id="GO:0000287">
    <property type="term" value="F:magnesium ion binding"/>
    <property type="evidence" value="ECO:0007669"/>
    <property type="project" value="InterPro"/>
</dbReference>
<dbReference type="InterPro" id="IPR037143">
    <property type="entry name" value="4-PPantetheinyl_Trfase_dom_sf"/>
</dbReference>
<dbReference type="InterPro" id="IPR055066">
    <property type="entry name" value="AASDHPPT_N"/>
</dbReference>
<evidence type="ECO:0000313" key="6">
    <source>
        <dbReference type="Proteomes" id="UP000321306"/>
    </source>
</evidence>
<feature type="domain" description="4'-phosphopantetheinyl transferase" evidence="3">
    <location>
        <begin position="121"/>
        <end position="196"/>
    </location>
</feature>
<keyword evidence="6" id="KW-1185">Reference proteome</keyword>
<gene>
    <name evidence="5" type="ORF">DC3_25090</name>
</gene>
<comment type="caution">
    <text evidence="5">The sequence shown here is derived from an EMBL/GenBank/DDBJ whole genome shotgun (WGS) entry which is preliminary data.</text>
</comment>
<evidence type="ECO:0000256" key="1">
    <source>
        <dbReference type="ARBA" id="ARBA00010990"/>
    </source>
</evidence>
<evidence type="ECO:0000256" key="2">
    <source>
        <dbReference type="ARBA" id="ARBA00022679"/>
    </source>
</evidence>
<feature type="domain" description="4'-phosphopantetheinyl transferase N-terminal" evidence="4">
    <location>
        <begin position="38"/>
        <end position="111"/>
    </location>
</feature>
<evidence type="ECO:0000313" key="5">
    <source>
        <dbReference type="EMBL" id="GEM46874.1"/>
    </source>
</evidence>
<dbReference type="InterPro" id="IPR050559">
    <property type="entry name" value="P-Pant_transferase_sf"/>
</dbReference>
<dbReference type="RefSeq" id="WP_146884680.1">
    <property type="nucleotide sequence ID" value="NZ_BJXB01000010.1"/>
</dbReference>
<evidence type="ECO:0000259" key="3">
    <source>
        <dbReference type="Pfam" id="PF01648"/>
    </source>
</evidence>
<comment type="similarity">
    <text evidence="1">Belongs to the P-Pant transferase superfamily. Gsp/Sfp/HetI/AcpT family.</text>
</comment>
<dbReference type="EMBL" id="BJXB01000010">
    <property type="protein sequence ID" value="GEM46874.1"/>
    <property type="molecule type" value="Genomic_DNA"/>
</dbReference>
<dbReference type="Pfam" id="PF22624">
    <property type="entry name" value="AASDHPPT_N"/>
    <property type="match status" value="1"/>
</dbReference>
<dbReference type="InterPro" id="IPR008278">
    <property type="entry name" value="4-PPantetheinyl_Trfase_dom"/>
</dbReference>
<dbReference type="Gene3D" id="3.90.470.20">
    <property type="entry name" value="4'-phosphopantetheinyl transferase domain"/>
    <property type="match status" value="1"/>
</dbReference>
<reference evidence="5 6" key="1">
    <citation type="submission" date="2019-07" db="EMBL/GenBank/DDBJ databases">
        <title>Whole genome shotgun sequence of Deinococcus cellulosilyticus NBRC 106333.</title>
        <authorList>
            <person name="Hosoyama A."/>
            <person name="Uohara A."/>
            <person name="Ohji S."/>
            <person name="Ichikawa N."/>
        </authorList>
    </citation>
    <scope>NUCLEOTIDE SEQUENCE [LARGE SCALE GENOMIC DNA]</scope>
    <source>
        <strain evidence="5 6">NBRC 106333</strain>
    </source>
</reference>
<dbReference type="PANTHER" id="PTHR12215:SF10">
    <property type="entry name" value="L-AMINOADIPATE-SEMIALDEHYDE DEHYDROGENASE-PHOSPHOPANTETHEINYL TRANSFERASE"/>
    <property type="match status" value="1"/>
</dbReference>
<dbReference type="GO" id="GO:0005829">
    <property type="term" value="C:cytosol"/>
    <property type="evidence" value="ECO:0007669"/>
    <property type="project" value="TreeGrafter"/>
</dbReference>
<proteinExistence type="inferred from homology"/>
<dbReference type="GO" id="GO:0019878">
    <property type="term" value="P:lysine biosynthetic process via aminoadipic acid"/>
    <property type="evidence" value="ECO:0007669"/>
    <property type="project" value="TreeGrafter"/>
</dbReference>
<dbReference type="GO" id="GO:0008897">
    <property type="term" value="F:holo-[acyl-carrier-protein] synthase activity"/>
    <property type="evidence" value="ECO:0007669"/>
    <property type="project" value="InterPro"/>
</dbReference>